<sequence>MSSEPPPDATAAVSSSAEDLAGELSVATISKKQLKKDAKKAEKAGKAAQQQAQSSLIRASDP</sequence>
<feature type="region of interest" description="Disordered" evidence="1">
    <location>
        <begin position="35"/>
        <end position="62"/>
    </location>
</feature>
<dbReference type="STRING" id="77586.A0A0D9XBD6"/>
<dbReference type="HOGENOM" id="CLU_2907341_0_0_1"/>
<evidence type="ECO:0000256" key="1">
    <source>
        <dbReference type="SAM" id="MobiDB-lite"/>
    </source>
</evidence>
<organism evidence="2 3">
    <name type="scientific">Leersia perrieri</name>
    <dbReference type="NCBI Taxonomy" id="77586"/>
    <lineage>
        <taxon>Eukaryota</taxon>
        <taxon>Viridiplantae</taxon>
        <taxon>Streptophyta</taxon>
        <taxon>Embryophyta</taxon>
        <taxon>Tracheophyta</taxon>
        <taxon>Spermatophyta</taxon>
        <taxon>Magnoliopsida</taxon>
        <taxon>Liliopsida</taxon>
        <taxon>Poales</taxon>
        <taxon>Poaceae</taxon>
        <taxon>BOP clade</taxon>
        <taxon>Oryzoideae</taxon>
        <taxon>Oryzeae</taxon>
        <taxon>Oryzinae</taxon>
        <taxon>Leersia</taxon>
    </lineage>
</organism>
<dbReference type="EnsemblPlants" id="LPERR09G00860.1">
    <property type="protein sequence ID" value="LPERR09G00860.1"/>
    <property type="gene ID" value="LPERR09G00860"/>
</dbReference>
<evidence type="ECO:0000313" key="2">
    <source>
        <dbReference type="EnsemblPlants" id="LPERR09G00860.1"/>
    </source>
</evidence>
<dbReference type="Gramene" id="LPERR09G00860.1">
    <property type="protein sequence ID" value="LPERR09G00860.1"/>
    <property type="gene ID" value="LPERR09G00860"/>
</dbReference>
<keyword evidence="3" id="KW-1185">Reference proteome</keyword>
<reference evidence="3" key="2">
    <citation type="submission" date="2013-12" db="EMBL/GenBank/DDBJ databases">
        <authorList>
            <person name="Yu Y."/>
            <person name="Lee S."/>
            <person name="de Baynast K."/>
            <person name="Wissotski M."/>
            <person name="Liu L."/>
            <person name="Talag J."/>
            <person name="Goicoechea J."/>
            <person name="Angelova A."/>
            <person name="Jetty R."/>
            <person name="Kudrna D."/>
            <person name="Golser W."/>
            <person name="Rivera L."/>
            <person name="Zhang J."/>
            <person name="Wing R."/>
        </authorList>
    </citation>
    <scope>NUCLEOTIDE SEQUENCE</scope>
</reference>
<reference evidence="2 3" key="1">
    <citation type="submission" date="2012-08" db="EMBL/GenBank/DDBJ databases">
        <title>Oryza genome evolution.</title>
        <authorList>
            <person name="Wing R.A."/>
        </authorList>
    </citation>
    <scope>NUCLEOTIDE SEQUENCE</scope>
</reference>
<proteinExistence type="predicted"/>
<feature type="compositionally biased region" description="Basic and acidic residues" evidence="1">
    <location>
        <begin position="35"/>
        <end position="45"/>
    </location>
</feature>
<dbReference type="AlphaFoldDB" id="A0A0D9XBD6"/>
<protein>
    <submittedName>
        <fullName evidence="2">Uncharacterized protein</fullName>
    </submittedName>
</protein>
<reference evidence="2" key="3">
    <citation type="submission" date="2015-04" db="UniProtKB">
        <authorList>
            <consortium name="EnsemblPlants"/>
        </authorList>
    </citation>
    <scope>IDENTIFICATION</scope>
</reference>
<accession>A0A0D9XBD6</accession>
<evidence type="ECO:0000313" key="3">
    <source>
        <dbReference type="Proteomes" id="UP000032180"/>
    </source>
</evidence>
<name>A0A0D9XBD6_9ORYZ</name>
<dbReference type="Proteomes" id="UP000032180">
    <property type="component" value="Chromosome 9"/>
</dbReference>